<dbReference type="EMBL" id="FTNZ01000004">
    <property type="protein sequence ID" value="SIS34513.1"/>
    <property type="molecule type" value="Genomic_DNA"/>
</dbReference>
<gene>
    <name evidence="2" type="ORF">EG359_20555</name>
    <name evidence="3" type="ORF">SAMN05421768_10411</name>
</gene>
<evidence type="ECO:0000313" key="4">
    <source>
        <dbReference type="Proteomes" id="UP000186106"/>
    </source>
</evidence>
<evidence type="ECO:0000256" key="1">
    <source>
        <dbReference type="ARBA" id="ARBA00022729"/>
    </source>
</evidence>
<dbReference type="STRING" id="112234.SAMN05421768_10411"/>
<dbReference type="EMBL" id="CP033926">
    <property type="protein sequence ID" value="AZB01835.1"/>
    <property type="molecule type" value="Genomic_DNA"/>
</dbReference>
<organism evidence="3 4">
    <name type="scientific">Chryseobacterium joostei</name>
    <dbReference type="NCBI Taxonomy" id="112234"/>
    <lineage>
        <taxon>Bacteria</taxon>
        <taxon>Pseudomonadati</taxon>
        <taxon>Bacteroidota</taxon>
        <taxon>Flavobacteriia</taxon>
        <taxon>Flavobacteriales</taxon>
        <taxon>Weeksellaceae</taxon>
        <taxon>Chryseobacterium group</taxon>
        <taxon>Chryseobacterium</taxon>
    </lineage>
</organism>
<accession>A0A1N7IBT1</accession>
<protein>
    <submittedName>
        <fullName evidence="3">Mannan endo-1,4-beta-mannosidase</fullName>
    </submittedName>
    <submittedName>
        <fullName evidence="2">T9SS C-terminal target domain-containing protein</fullName>
    </submittedName>
</protein>
<keyword evidence="5" id="KW-1185">Reference proteome</keyword>
<evidence type="ECO:0000313" key="5">
    <source>
        <dbReference type="Proteomes" id="UP000279541"/>
    </source>
</evidence>
<dbReference type="SUPFAM" id="SSF51445">
    <property type="entry name" value="(Trans)glycosidases"/>
    <property type="match status" value="1"/>
</dbReference>
<dbReference type="InterPro" id="IPR026444">
    <property type="entry name" value="Secre_tail"/>
</dbReference>
<keyword evidence="1" id="KW-0732">Signal</keyword>
<dbReference type="AlphaFoldDB" id="A0A1N7IBT1"/>
<dbReference type="Proteomes" id="UP000186106">
    <property type="component" value="Unassembled WGS sequence"/>
</dbReference>
<dbReference type="Gene3D" id="3.20.20.80">
    <property type="entry name" value="Glycosidases"/>
    <property type="match status" value="1"/>
</dbReference>
<dbReference type="RefSeq" id="WP_084180383.1">
    <property type="nucleotide sequence ID" value="NZ_CP033926.1"/>
</dbReference>
<evidence type="ECO:0000313" key="2">
    <source>
        <dbReference type="EMBL" id="AZB01835.1"/>
    </source>
</evidence>
<evidence type="ECO:0000313" key="3">
    <source>
        <dbReference type="EMBL" id="SIS34513.1"/>
    </source>
</evidence>
<dbReference type="NCBIfam" id="TIGR04183">
    <property type="entry name" value="Por_Secre_tail"/>
    <property type="match status" value="1"/>
</dbReference>
<name>A0A1N7IBT1_9FLAO</name>
<sequence>MKKNIYLLFLLMYSFAFSQMGVSRKYITKNGSNVILRGINYPFIDDGNINLASPSSYQYYLNEASKTGANAMRIAWYLPGTHWRDIQTAGTVQGYINNGHLGNILTYVESKNMIPILEIHNGACGNDWSLFNNSIVPFWKSTQMVSIIQAHQNNLIINLANEFGNARWTGNVTTAMTTFKTNYKNAITQLRNAGINVPIMIDAPDCGTSSSELLSVAQEIYNHDPLHKIIFSAHAYWSDYAPTTANMETKLTEMTNSGLCWFLGEIANNQDGNSCGSIDLSSYYPTLLTKLCQREIGWLAWAYDQDCSSTRELTTNGVFANLTVYGNDIVYNPNYGLKSTSGCGASPSGTLSGSETNIEIKEKVYPTFFKEHIYIETNNESSFQIFGMDGKLLIKGVLNKGKNEIFTANLLKGIYLFKTKTGTYKLIKN</sequence>
<dbReference type="OrthoDB" id="9800925at2"/>
<dbReference type="KEGG" id="cjt:EG359_20555"/>
<reference evidence="2 5" key="2">
    <citation type="submission" date="2018-11" db="EMBL/GenBank/DDBJ databases">
        <title>Proposal to divide the Flavobacteriaceae and reorganize its genera based on Amino Acid Identity values calculated from whole genome sequences.</title>
        <authorList>
            <person name="Nicholson A.C."/>
            <person name="Gulvik C.A."/>
            <person name="Whitney A.M."/>
            <person name="Humrighouse B.W."/>
            <person name="Bell M."/>
            <person name="Holmes B."/>
            <person name="Steigerwalt A.G."/>
            <person name="Villarma A."/>
            <person name="Sheth M."/>
            <person name="Batra D."/>
            <person name="Pryor J."/>
            <person name="Bernardet J.-F."/>
            <person name="Hugo C."/>
            <person name="Kampfer P."/>
            <person name="Newman J."/>
            <person name="McQuiston J.R."/>
        </authorList>
    </citation>
    <scope>NUCLEOTIDE SEQUENCE [LARGE SCALE GENOMIC DNA]</scope>
    <source>
        <strain evidence="2 5">DSM 16927</strain>
    </source>
</reference>
<proteinExistence type="predicted"/>
<reference evidence="3 4" key="1">
    <citation type="submission" date="2017-01" db="EMBL/GenBank/DDBJ databases">
        <authorList>
            <person name="Mah S.A."/>
            <person name="Swanson W.J."/>
            <person name="Moy G.W."/>
            <person name="Vacquier V.D."/>
        </authorList>
    </citation>
    <scope>NUCLEOTIDE SEQUENCE [LARGE SCALE GENOMIC DNA]</scope>
    <source>
        <strain evidence="3 4">DSM 16927</strain>
    </source>
</reference>
<dbReference type="InterPro" id="IPR017853">
    <property type="entry name" value="GH"/>
</dbReference>
<dbReference type="Proteomes" id="UP000279541">
    <property type="component" value="Chromosome"/>
</dbReference>